<organism evidence="1 2">
    <name type="scientific">Athelia psychrophila</name>
    <dbReference type="NCBI Taxonomy" id="1759441"/>
    <lineage>
        <taxon>Eukaryota</taxon>
        <taxon>Fungi</taxon>
        <taxon>Dikarya</taxon>
        <taxon>Basidiomycota</taxon>
        <taxon>Agaricomycotina</taxon>
        <taxon>Agaricomycetes</taxon>
        <taxon>Agaricomycetidae</taxon>
        <taxon>Atheliales</taxon>
        <taxon>Atheliaceae</taxon>
        <taxon>Athelia</taxon>
    </lineage>
</organism>
<dbReference type="OrthoDB" id="1001765at2759"/>
<evidence type="ECO:0000313" key="1">
    <source>
        <dbReference type="EMBL" id="KZP03906.1"/>
    </source>
</evidence>
<gene>
    <name evidence="1" type="ORF">FIBSPDRAFT_968588</name>
</gene>
<proteinExistence type="predicted"/>
<dbReference type="AlphaFoldDB" id="A0A167UFS5"/>
<feature type="non-terminal residue" evidence="1">
    <location>
        <position position="1"/>
    </location>
</feature>
<keyword evidence="2" id="KW-1185">Reference proteome</keyword>
<dbReference type="Proteomes" id="UP000076532">
    <property type="component" value="Unassembled WGS sequence"/>
</dbReference>
<accession>A0A167UFS5</accession>
<protein>
    <submittedName>
        <fullName evidence="1">Uncharacterized protein</fullName>
    </submittedName>
</protein>
<reference evidence="1 2" key="1">
    <citation type="journal article" date="2016" name="Mol. Biol. Evol.">
        <title>Comparative Genomics of Early-Diverging Mushroom-Forming Fungi Provides Insights into the Origins of Lignocellulose Decay Capabilities.</title>
        <authorList>
            <person name="Nagy L.G."/>
            <person name="Riley R."/>
            <person name="Tritt A."/>
            <person name="Adam C."/>
            <person name="Daum C."/>
            <person name="Floudas D."/>
            <person name="Sun H."/>
            <person name="Yadav J.S."/>
            <person name="Pangilinan J."/>
            <person name="Larsson K.H."/>
            <person name="Matsuura K."/>
            <person name="Barry K."/>
            <person name="Labutti K."/>
            <person name="Kuo R."/>
            <person name="Ohm R.A."/>
            <person name="Bhattacharya S.S."/>
            <person name="Shirouzu T."/>
            <person name="Yoshinaga Y."/>
            <person name="Martin F.M."/>
            <person name="Grigoriev I.V."/>
            <person name="Hibbett D.S."/>
        </authorList>
    </citation>
    <scope>NUCLEOTIDE SEQUENCE [LARGE SCALE GENOMIC DNA]</scope>
    <source>
        <strain evidence="1 2">CBS 109695</strain>
    </source>
</reference>
<name>A0A167UFS5_9AGAM</name>
<dbReference type="EMBL" id="KV417984">
    <property type="protein sequence ID" value="KZP03906.1"/>
    <property type="molecule type" value="Genomic_DNA"/>
</dbReference>
<evidence type="ECO:0000313" key="2">
    <source>
        <dbReference type="Proteomes" id="UP000076532"/>
    </source>
</evidence>
<sequence length="60" mass="6308">AFRSSAACYIFGVDHYYLQDLIGTVYAVITTNGTASADANTVAGVAVLEFEFDSAGKLLV</sequence>